<evidence type="ECO:0000313" key="9">
    <source>
        <dbReference type="Proteomes" id="UP001140074"/>
    </source>
</evidence>
<sequence>MSARGVMRTVKNYTKGYSPIQMRVREATSNDPGSPSGALMSEIAQATYNQSDFLGVMEIIDKRLNDKGKNWRHVFKALTVLDFCLHVGSKTVVEYAVDNIYIVKTLREFQYIDDSGRDQGANVRQKAKEVTLLLLDRPRLEKERSNRNWMNNRMGFGGSPMDHYNNNYASSSGRLPPNGAGSSRARPDDRAGHGRRNSFSHPNQKYGDDDGEMRKAIAESKRAATSKRVPTNYDEDAELKKAIEESAREAKREEEEKRKAAAAARTGEADLLGGLDDAFSTTGANSSVNNFNNSTMVSTTSFSQQQYGSSSAANDLLGAFGGGGGGQTQMGMGSQFGGMGAGNAGFDPFGLNGAGDGTMNNQMNSQMNSQMGMGVSTPMNFSSPLGITGNGYDGSSSNNMFGGDSSNMFGGNSSSTNHVLTRTTITTTGLAMGGTPNPFGQNSAMLSTPSTGLFDASGLGVQSSNVFDSGMGTLGNGSASLLGMSGAGTSANSGAFNGASGAFGSAFDGGLNAKTLPFGVNPNDPNSKIAEIARNSDRIDPFASLAMGSSGMGSSGGQNNPFGGPSAVGLGGLTPSQTMNASSSFLGMPASTPGNLTTIGSSLVDLSPAALAMSNNNTSFQSFGQVNRNPFATGDAGGAMSVGSNKQPSLNQLMSTGGGTQMSANVFGQQQTPNMMGGFGGVQTNQQNQQMAFQLQQQQQQQQQQQVNPFAQNNQNNNNNNFFGL</sequence>
<feature type="region of interest" description="Disordered" evidence="6">
    <location>
        <begin position="246"/>
        <end position="265"/>
    </location>
</feature>
<dbReference type="GO" id="GO:0005886">
    <property type="term" value="C:plasma membrane"/>
    <property type="evidence" value="ECO:0007669"/>
    <property type="project" value="TreeGrafter"/>
</dbReference>
<evidence type="ECO:0000313" key="8">
    <source>
        <dbReference type="EMBL" id="KAJ2868351.1"/>
    </source>
</evidence>
<feature type="compositionally biased region" description="Polar residues" evidence="6">
    <location>
        <begin position="164"/>
        <end position="173"/>
    </location>
</feature>
<gene>
    <name evidence="8" type="ORF">GGH94_000191</name>
</gene>
<dbReference type="InterPro" id="IPR003903">
    <property type="entry name" value="UIM_dom"/>
</dbReference>
<dbReference type="SUPFAM" id="SSF48464">
    <property type="entry name" value="ENTH/VHS domain"/>
    <property type="match status" value="1"/>
</dbReference>
<dbReference type="InterPro" id="IPR008942">
    <property type="entry name" value="ENTH_VHS"/>
</dbReference>
<comment type="similarity">
    <text evidence="2">Belongs to the epsin family.</text>
</comment>
<proteinExistence type="inferred from homology"/>
<dbReference type="GO" id="GO:0005543">
    <property type="term" value="F:phospholipid binding"/>
    <property type="evidence" value="ECO:0007669"/>
    <property type="project" value="TreeGrafter"/>
</dbReference>
<protein>
    <recommendedName>
        <fullName evidence="7">ENTH domain-containing protein</fullName>
    </recommendedName>
</protein>
<reference evidence="8" key="1">
    <citation type="submission" date="2022-07" db="EMBL/GenBank/DDBJ databases">
        <title>Phylogenomic reconstructions and comparative analyses of Kickxellomycotina fungi.</title>
        <authorList>
            <person name="Reynolds N.K."/>
            <person name="Stajich J.E."/>
            <person name="Barry K."/>
            <person name="Grigoriev I.V."/>
            <person name="Crous P."/>
            <person name="Smith M.E."/>
        </authorList>
    </citation>
    <scope>NUCLEOTIDE SEQUENCE</scope>
    <source>
        <strain evidence="8">RSA 476</strain>
    </source>
</reference>
<dbReference type="EMBL" id="JANBUY010000004">
    <property type="protein sequence ID" value="KAJ2868351.1"/>
    <property type="molecule type" value="Genomic_DNA"/>
</dbReference>
<evidence type="ECO:0000256" key="6">
    <source>
        <dbReference type="SAM" id="MobiDB-lite"/>
    </source>
</evidence>
<dbReference type="GO" id="GO:0007015">
    <property type="term" value="P:actin filament organization"/>
    <property type="evidence" value="ECO:0007669"/>
    <property type="project" value="TreeGrafter"/>
</dbReference>
<evidence type="ECO:0000256" key="2">
    <source>
        <dbReference type="ARBA" id="ARBA00010130"/>
    </source>
</evidence>
<dbReference type="SMART" id="SM00273">
    <property type="entry name" value="ENTH"/>
    <property type="match status" value="1"/>
</dbReference>
<dbReference type="GO" id="GO:0006897">
    <property type="term" value="P:endocytosis"/>
    <property type="evidence" value="ECO:0007669"/>
    <property type="project" value="TreeGrafter"/>
</dbReference>
<dbReference type="GO" id="GO:0005768">
    <property type="term" value="C:endosome"/>
    <property type="evidence" value="ECO:0007669"/>
    <property type="project" value="TreeGrafter"/>
</dbReference>
<dbReference type="SMART" id="SM00726">
    <property type="entry name" value="UIM"/>
    <property type="match status" value="2"/>
</dbReference>
<dbReference type="AlphaFoldDB" id="A0A9W8INQ6"/>
<dbReference type="GO" id="GO:0030276">
    <property type="term" value="F:clathrin binding"/>
    <property type="evidence" value="ECO:0007669"/>
    <property type="project" value="TreeGrafter"/>
</dbReference>
<dbReference type="Proteomes" id="UP001140074">
    <property type="component" value="Unassembled WGS sequence"/>
</dbReference>
<dbReference type="PANTHER" id="PTHR12276">
    <property type="entry name" value="EPSIN/ENT-RELATED"/>
    <property type="match status" value="1"/>
</dbReference>
<dbReference type="GO" id="GO:0030125">
    <property type="term" value="C:clathrin vesicle coat"/>
    <property type="evidence" value="ECO:0007669"/>
    <property type="project" value="TreeGrafter"/>
</dbReference>
<dbReference type="PROSITE" id="PS50942">
    <property type="entry name" value="ENTH"/>
    <property type="match status" value="1"/>
</dbReference>
<accession>A0A9W8INQ6</accession>
<feature type="compositionally biased region" description="Basic and acidic residues" evidence="6">
    <location>
        <begin position="246"/>
        <end position="259"/>
    </location>
</feature>
<evidence type="ECO:0000256" key="5">
    <source>
        <dbReference type="ARBA" id="ARBA00023121"/>
    </source>
</evidence>
<dbReference type="FunFam" id="1.25.40.90:FF:000006">
    <property type="entry name" value="Clathrin interactor 1"/>
    <property type="match status" value="1"/>
</dbReference>
<evidence type="ECO:0000256" key="3">
    <source>
        <dbReference type="ARBA" id="ARBA00022490"/>
    </source>
</evidence>
<dbReference type="InterPro" id="IPR013809">
    <property type="entry name" value="ENTH"/>
</dbReference>
<comment type="subcellular location">
    <subcellularLocation>
        <location evidence="1">Cytoplasm</location>
    </subcellularLocation>
</comment>
<dbReference type="PROSITE" id="PS50330">
    <property type="entry name" value="UIM"/>
    <property type="match status" value="1"/>
</dbReference>
<feature type="region of interest" description="Disordered" evidence="6">
    <location>
        <begin position="145"/>
        <end position="211"/>
    </location>
</feature>
<evidence type="ECO:0000256" key="4">
    <source>
        <dbReference type="ARBA" id="ARBA00022553"/>
    </source>
</evidence>
<feature type="region of interest" description="Disordered" evidence="6">
    <location>
        <begin position="690"/>
        <end position="725"/>
    </location>
</feature>
<keyword evidence="5" id="KW-0446">Lipid-binding</keyword>
<keyword evidence="3" id="KW-0963">Cytoplasm</keyword>
<feature type="domain" description="ENTH" evidence="7">
    <location>
        <begin position="12"/>
        <end position="144"/>
    </location>
</feature>
<comment type="caution">
    <text evidence="8">The sequence shown here is derived from an EMBL/GenBank/DDBJ whole genome shotgun (WGS) entry which is preliminary data.</text>
</comment>
<keyword evidence="9" id="KW-1185">Reference proteome</keyword>
<dbReference type="CDD" id="cd16991">
    <property type="entry name" value="ENTH_Ent1_Ent2"/>
    <property type="match status" value="1"/>
</dbReference>
<organism evidence="8 9">
    <name type="scientific">Coemansia aciculifera</name>
    <dbReference type="NCBI Taxonomy" id="417176"/>
    <lineage>
        <taxon>Eukaryota</taxon>
        <taxon>Fungi</taxon>
        <taxon>Fungi incertae sedis</taxon>
        <taxon>Zoopagomycota</taxon>
        <taxon>Kickxellomycotina</taxon>
        <taxon>Kickxellomycetes</taxon>
        <taxon>Kickxellales</taxon>
        <taxon>Kickxellaceae</taxon>
        <taxon>Coemansia</taxon>
    </lineage>
</organism>
<evidence type="ECO:0000259" key="7">
    <source>
        <dbReference type="PROSITE" id="PS50942"/>
    </source>
</evidence>
<dbReference type="PANTHER" id="PTHR12276:SF110">
    <property type="entry name" value="EPSIN-1-RELATED"/>
    <property type="match status" value="1"/>
</dbReference>
<evidence type="ECO:0000256" key="1">
    <source>
        <dbReference type="ARBA" id="ARBA00004496"/>
    </source>
</evidence>
<dbReference type="Pfam" id="PF01417">
    <property type="entry name" value="ENTH"/>
    <property type="match status" value="1"/>
</dbReference>
<keyword evidence="4" id="KW-0597">Phosphoprotein</keyword>
<name>A0A9W8INQ6_9FUNG</name>
<dbReference type="Gene3D" id="1.25.40.90">
    <property type="match status" value="1"/>
</dbReference>